<dbReference type="GO" id="GO:0005524">
    <property type="term" value="F:ATP binding"/>
    <property type="evidence" value="ECO:0007669"/>
    <property type="project" value="UniProtKB-KW"/>
</dbReference>
<evidence type="ECO:0000313" key="7">
    <source>
        <dbReference type="Proteomes" id="UP000679179"/>
    </source>
</evidence>
<proteinExistence type="inferred from homology"/>
<evidence type="ECO:0000256" key="3">
    <source>
        <dbReference type="ARBA" id="ARBA00061607"/>
    </source>
</evidence>
<evidence type="ECO:0000256" key="2">
    <source>
        <dbReference type="ARBA" id="ARBA00022840"/>
    </source>
</evidence>
<dbReference type="Pfam" id="PF07726">
    <property type="entry name" value="AAA_3"/>
    <property type="match status" value="1"/>
</dbReference>
<feature type="domain" description="ATPase AAA-3" evidence="4">
    <location>
        <begin position="44"/>
        <end position="174"/>
    </location>
</feature>
<sequence>MGVISNIMREREILIKIINNLNKVIIGKEKEIFNILKGILSNGHILIEDIPGVGKTTMVKALAKTIDLSYSRIQFTPDLLPSDITGVSIYNQKSMEFEFKKGPIFSNIVLADEINRTSPKTQSALLEVMEENQISEGGRTYKLAFPFMVFATKNPIDYEGTYSLPEAQLDRFLIRIELGYPSEEDEVKILEIYNKENPLHNLESVVTREDIIYIQNEVRKVKVLSKINEYIVKIAAKTRNNKYVTLGVSTRAILALQRVAQASALIEGRKYVTPEDIKENASLVLSHRILLSPLGKAEGYRGSELIEEILKTVDVPKVDLND</sequence>
<dbReference type="InterPro" id="IPR011703">
    <property type="entry name" value="ATPase_AAA-3"/>
</dbReference>
<dbReference type="Proteomes" id="UP000679179">
    <property type="component" value="Unassembled WGS sequence"/>
</dbReference>
<dbReference type="AlphaFoldDB" id="A0A919RZR7"/>
<comment type="caution">
    <text evidence="6">The sequence shown here is derived from an EMBL/GenBank/DDBJ whole genome shotgun (WGS) entry which is preliminary data.</text>
</comment>
<dbReference type="InterPro" id="IPR050764">
    <property type="entry name" value="CbbQ/NirQ/NorQ/GpvN"/>
</dbReference>
<accession>A0A919RZR7</accession>
<keyword evidence="1" id="KW-0547">Nucleotide-binding</keyword>
<evidence type="ECO:0000259" key="4">
    <source>
        <dbReference type="Pfam" id="PF07726"/>
    </source>
</evidence>
<dbReference type="SUPFAM" id="SSF52540">
    <property type="entry name" value="P-loop containing nucleoside triphosphate hydrolases"/>
    <property type="match status" value="1"/>
</dbReference>
<reference evidence="6" key="1">
    <citation type="submission" date="2021-03" db="EMBL/GenBank/DDBJ databases">
        <title>Taxonomic study of Clostridium polyendosporum from meadow-gley soil under rice.</title>
        <authorList>
            <person name="Kobayashi H."/>
            <person name="Tanizawa Y."/>
            <person name="Yagura M."/>
        </authorList>
    </citation>
    <scope>NUCLEOTIDE SEQUENCE</scope>
    <source>
        <strain evidence="6">JCM 30710</strain>
    </source>
</reference>
<feature type="domain" description="ChlI/MoxR AAA lid" evidence="5">
    <location>
        <begin position="237"/>
        <end position="309"/>
    </location>
</feature>
<dbReference type="GO" id="GO:0016887">
    <property type="term" value="F:ATP hydrolysis activity"/>
    <property type="evidence" value="ECO:0007669"/>
    <property type="project" value="InterPro"/>
</dbReference>
<dbReference type="FunFam" id="3.40.50.300:FF:000640">
    <property type="entry name" value="MoxR family ATPase"/>
    <property type="match status" value="1"/>
</dbReference>
<evidence type="ECO:0000259" key="5">
    <source>
        <dbReference type="Pfam" id="PF17863"/>
    </source>
</evidence>
<dbReference type="PIRSF" id="PIRSF002849">
    <property type="entry name" value="AAA_ATPase_chaperone_MoxR_prd"/>
    <property type="match status" value="1"/>
</dbReference>
<evidence type="ECO:0000256" key="1">
    <source>
        <dbReference type="ARBA" id="ARBA00022741"/>
    </source>
</evidence>
<keyword evidence="2" id="KW-0067">ATP-binding</keyword>
<keyword evidence="7" id="KW-1185">Reference proteome</keyword>
<name>A0A919RZR7_9CLOT</name>
<evidence type="ECO:0008006" key="8">
    <source>
        <dbReference type="Google" id="ProtNLM"/>
    </source>
</evidence>
<evidence type="ECO:0000313" key="6">
    <source>
        <dbReference type="EMBL" id="GIM29472.1"/>
    </source>
</evidence>
<dbReference type="Pfam" id="PF17863">
    <property type="entry name" value="AAA_lid_2"/>
    <property type="match status" value="1"/>
</dbReference>
<dbReference type="Gene3D" id="3.40.50.300">
    <property type="entry name" value="P-loop containing nucleotide triphosphate hydrolases"/>
    <property type="match status" value="1"/>
</dbReference>
<protein>
    <recommendedName>
        <fullName evidence="8">MoxR-like ATPase</fullName>
    </recommendedName>
</protein>
<dbReference type="Gene3D" id="1.10.8.80">
    <property type="entry name" value="Magnesium chelatase subunit I, C-Terminal domain"/>
    <property type="match status" value="1"/>
</dbReference>
<dbReference type="InterPro" id="IPR041628">
    <property type="entry name" value="ChlI/MoxR_AAA_lid"/>
</dbReference>
<comment type="similarity">
    <text evidence="3">Belongs to the MoxR family.</text>
</comment>
<dbReference type="InterPro" id="IPR027417">
    <property type="entry name" value="P-loop_NTPase"/>
</dbReference>
<organism evidence="6 7">
    <name type="scientific">Clostridium polyendosporum</name>
    <dbReference type="NCBI Taxonomy" id="69208"/>
    <lineage>
        <taxon>Bacteria</taxon>
        <taxon>Bacillati</taxon>
        <taxon>Bacillota</taxon>
        <taxon>Clostridia</taxon>
        <taxon>Eubacteriales</taxon>
        <taxon>Clostridiaceae</taxon>
        <taxon>Clostridium</taxon>
    </lineage>
</organism>
<gene>
    <name evidence="6" type="primary">yeaC</name>
    <name evidence="6" type="ORF">CPJCM30710_21380</name>
</gene>
<dbReference type="PANTHER" id="PTHR42759">
    <property type="entry name" value="MOXR FAMILY PROTEIN"/>
    <property type="match status" value="1"/>
</dbReference>
<dbReference type="EMBL" id="BOPZ01000018">
    <property type="protein sequence ID" value="GIM29472.1"/>
    <property type="molecule type" value="Genomic_DNA"/>
</dbReference>
<dbReference type="PANTHER" id="PTHR42759:SF5">
    <property type="entry name" value="METHANOL DEHYDROGENASE REGULATOR"/>
    <property type="match status" value="1"/>
</dbReference>